<name>A0A5C5VFB6_9BACT</name>
<dbReference type="InterPro" id="IPR036107">
    <property type="entry name" value="CsrA_sf"/>
</dbReference>
<keyword evidence="4" id="KW-0678">Repressor</keyword>
<evidence type="ECO:0000256" key="2">
    <source>
        <dbReference type="ARBA" id="ARBA00022845"/>
    </source>
</evidence>
<evidence type="ECO:0000313" key="5">
    <source>
        <dbReference type="EMBL" id="TWT37334.1"/>
    </source>
</evidence>
<dbReference type="Proteomes" id="UP000316714">
    <property type="component" value="Unassembled WGS sequence"/>
</dbReference>
<keyword evidence="6" id="KW-1185">Reference proteome</keyword>
<accession>A0A5C5VFB6</accession>
<proteinExistence type="inferred from homology"/>
<keyword evidence="1 4" id="KW-0963">Cytoplasm</keyword>
<dbReference type="InterPro" id="IPR003751">
    <property type="entry name" value="CsrA"/>
</dbReference>
<dbReference type="RefSeq" id="WP_146564677.1">
    <property type="nucleotide sequence ID" value="NZ_SIHJ01000001.1"/>
</dbReference>
<dbReference type="GO" id="GO:0045947">
    <property type="term" value="P:negative regulation of translational initiation"/>
    <property type="evidence" value="ECO:0007669"/>
    <property type="project" value="UniProtKB-UniRule"/>
</dbReference>
<evidence type="ECO:0000256" key="4">
    <source>
        <dbReference type="HAMAP-Rule" id="MF_00167"/>
    </source>
</evidence>
<keyword evidence="4" id="KW-1005">Bacterial flagellum biogenesis</keyword>
<comment type="similarity">
    <text evidence="4">Belongs to the CsrA/RsmA family.</text>
</comment>
<comment type="caution">
    <text evidence="5">The sequence shown here is derived from an EMBL/GenBank/DDBJ whole genome shotgun (WGS) entry which is preliminary data.</text>
</comment>
<dbReference type="GO" id="GO:0005829">
    <property type="term" value="C:cytosol"/>
    <property type="evidence" value="ECO:0007669"/>
    <property type="project" value="TreeGrafter"/>
</dbReference>
<keyword evidence="3 4" id="KW-0694">RNA-binding</keyword>
<dbReference type="GO" id="GO:1902208">
    <property type="term" value="P:regulation of bacterial-type flagellum assembly"/>
    <property type="evidence" value="ECO:0007669"/>
    <property type="project" value="UniProtKB-UniRule"/>
</dbReference>
<comment type="subunit">
    <text evidence="4">Homodimer; the beta-strands of each monomer intercalate to form a hydrophobic core, while the alpha-helices form wings that extend away from the core.</text>
</comment>
<dbReference type="PANTHER" id="PTHR34984">
    <property type="entry name" value="CARBON STORAGE REGULATOR"/>
    <property type="match status" value="1"/>
</dbReference>
<dbReference type="GO" id="GO:0006402">
    <property type="term" value="P:mRNA catabolic process"/>
    <property type="evidence" value="ECO:0007669"/>
    <property type="project" value="InterPro"/>
</dbReference>
<dbReference type="EMBL" id="SIHJ01000001">
    <property type="protein sequence ID" value="TWT37334.1"/>
    <property type="molecule type" value="Genomic_DNA"/>
</dbReference>
<comment type="function">
    <text evidence="4">A translational regulator that binds mRNA to regulate translation initiation and/or mRNA stability. Usually binds in the 5'-UTR at or near the Shine-Dalgarno sequence preventing ribosome-binding, thus repressing translation. Its main target seems to be the major flagellin gene, while its function is anatagonized by FliW.</text>
</comment>
<dbReference type="GO" id="GO:0044781">
    <property type="term" value="P:bacterial-type flagellum organization"/>
    <property type="evidence" value="ECO:0007669"/>
    <property type="project" value="UniProtKB-KW"/>
</dbReference>
<sequence>MLVLSRKETQRIRVGDSVVVTIVKVSGDKVRVGIEAPSDMLVLRDELEPWATADAAAPPLLTTDVAVNVA</sequence>
<dbReference type="AlphaFoldDB" id="A0A5C5VFB6"/>
<dbReference type="GO" id="GO:0006109">
    <property type="term" value="P:regulation of carbohydrate metabolic process"/>
    <property type="evidence" value="ECO:0007669"/>
    <property type="project" value="InterPro"/>
</dbReference>
<keyword evidence="2 4" id="KW-0810">Translation regulation</keyword>
<comment type="subcellular location">
    <subcellularLocation>
        <location evidence="4">Cytoplasm</location>
    </subcellularLocation>
</comment>
<evidence type="ECO:0000256" key="1">
    <source>
        <dbReference type="ARBA" id="ARBA00022490"/>
    </source>
</evidence>
<organism evidence="5 6">
    <name type="scientific">Posidoniimonas corsicana</name>
    <dbReference type="NCBI Taxonomy" id="1938618"/>
    <lineage>
        <taxon>Bacteria</taxon>
        <taxon>Pseudomonadati</taxon>
        <taxon>Planctomycetota</taxon>
        <taxon>Planctomycetia</taxon>
        <taxon>Pirellulales</taxon>
        <taxon>Lacipirellulaceae</taxon>
        <taxon>Posidoniimonas</taxon>
    </lineage>
</organism>
<dbReference type="PANTHER" id="PTHR34984:SF1">
    <property type="entry name" value="CARBON STORAGE REGULATOR"/>
    <property type="match status" value="1"/>
</dbReference>
<dbReference type="Gene3D" id="2.60.40.4380">
    <property type="entry name" value="Translational regulator CsrA"/>
    <property type="match status" value="1"/>
</dbReference>
<dbReference type="SUPFAM" id="SSF117130">
    <property type="entry name" value="CsrA-like"/>
    <property type="match status" value="1"/>
</dbReference>
<gene>
    <name evidence="4" type="primary">csrA</name>
    <name evidence="5" type="ORF">KOR34_22820</name>
</gene>
<dbReference type="Pfam" id="PF02599">
    <property type="entry name" value="CsrA"/>
    <property type="match status" value="1"/>
</dbReference>
<evidence type="ECO:0000256" key="3">
    <source>
        <dbReference type="ARBA" id="ARBA00022884"/>
    </source>
</evidence>
<dbReference type="HAMAP" id="MF_00167">
    <property type="entry name" value="CsrA"/>
    <property type="match status" value="1"/>
</dbReference>
<dbReference type="GO" id="GO:0048027">
    <property type="term" value="F:mRNA 5'-UTR binding"/>
    <property type="evidence" value="ECO:0007669"/>
    <property type="project" value="UniProtKB-UniRule"/>
</dbReference>
<dbReference type="OrthoDB" id="289081at2"/>
<evidence type="ECO:0000313" key="6">
    <source>
        <dbReference type="Proteomes" id="UP000316714"/>
    </source>
</evidence>
<reference evidence="5 6" key="1">
    <citation type="submission" date="2019-02" db="EMBL/GenBank/DDBJ databases">
        <title>Deep-cultivation of Planctomycetes and their phenomic and genomic characterization uncovers novel biology.</title>
        <authorList>
            <person name="Wiegand S."/>
            <person name="Jogler M."/>
            <person name="Boedeker C."/>
            <person name="Pinto D."/>
            <person name="Vollmers J."/>
            <person name="Rivas-Marin E."/>
            <person name="Kohn T."/>
            <person name="Peeters S.H."/>
            <person name="Heuer A."/>
            <person name="Rast P."/>
            <person name="Oberbeckmann S."/>
            <person name="Bunk B."/>
            <person name="Jeske O."/>
            <person name="Meyerdierks A."/>
            <person name="Storesund J.E."/>
            <person name="Kallscheuer N."/>
            <person name="Luecker S."/>
            <person name="Lage O.M."/>
            <person name="Pohl T."/>
            <person name="Merkel B.J."/>
            <person name="Hornburger P."/>
            <person name="Mueller R.-W."/>
            <person name="Bruemmer F."/>
            <person name="Labrenz M."/>
            <person name="Spormann A.M."/>
            <person name="Op Den Camp H."/>
            <person name="Overmann J."/>
            <person name="Amann R."/>
            <person name="Jetten M.S.M."/>
            <person name="Mascher T."/>
            <person name="Medema M.H."/>
            <person name="Devos D.P."/>
            <person name="Kaster A.-K."/>
            <person name="Ovreas L."/>
            <person name="Rohde M."/>
            <person name="Galperin M.Y."/>
            <person name="Jogler C."/>
        </authorList>
    </citation>
    <scope>NUCLEOTIDE SEQUENCE [LARGE SCALE GENOMIC DNA]</scope>
    <source>
        <strain evidence="5 6">KOR34</strain>
    </source>
</reference>
<protein>
    <recommendedName>
        <fullName evidence="4">Translational regulator CsrA</fullName>
    </recommendedName>
</protein>